<reference evidence="2" key="2">
    <citation type="journal article" date="2024" name="Int. J. Antimicrob. Agents">
        <title>Identification of a novel Providencia species showing multi-drug-resistant in three patients with hospital-acquired infection.</title>
        <authorList>
            <person name="Yang W."/>
            <person name="Chen J."/>
            <person name="Yang F."/>
            <person name="Ji P."/>
            <person name="Shen S."/>
            <person name="Yin D."/>
            <person name="Hu F."/>
        </authorList>
    </citation>
    <scope>NUCLEOTIDE SEQUENCE</scope>
    <source>
        <strain evidence="2">CRE-138-0111</strain>
    </source>
</reference>
<keyword evidence="3" id="KW-1185">Reference proteome</keyword>
<dbReference type="InterPro" id="IPR000182">
    <property type="entry name" value="GNAT_dom"/>
</dbReference>
<dbReference type="InterPro" id="IPR051531">
    <property type="entry name" value="N-acetyltransferase"/>
</dbReference>
<dbReference type="EMBL" id="JAUQTG010000002">
    <property type="protein sequence ID" value="MDO7855650.1"/>
    <property type="molecule type" value="Genomic_DNA"/>
</dbReference>
<dbReference type="PANTHER" id="PTHR43792">
    <property type="entry name" value="GNAT FAMILY, PUTATIVE (AFU_ORTHOLOGUE AFUA_3G00765)-RELATED-RELATED"/>
    <property type="match status" value="1"/>
</dbReference>
<accession>A0ABT9ANB2</accession>
<comment type="caution">
    <text evidence="2">The sequence shown here is derived from an EMBL/GenBank/DDBJ whole genome shotgun (WGS) entry which is preliminary data.</text>
</comment>
<organism evidence="2 3">
    <name type="scientific">Providencia huashanensis</name>
    <dbReference type="NCBI Taxonomy" id="3037798"/>
    <lineage>
        <taxon>Bacteria</taxon>
        <taxon>Pseudomonadati</taxon>
        <taxon>Pseudomonadota</taxon>
        <taxon>Gammaproteobacteria</taxon>
        <taxon>Enterobacterales</taxon>
        <taxon>Morganellaceae</taxon>
        <taxon>Providencia</taxon>
    </lineage>
</organism>
<gene>
    <name evidence="2" type="ORF">Q5E86_04550</name>
</gene>
<dbReference type="PANTHER" id="PTHR43792:SF1">
    <property type="entry name" value="N-ACETYLTRANSFERASE DOMAIN-CONTAINING PROTEIN"/>
    <property type="match status" value="1"/>
</dbReference>
<feature type="domain" description="N-acetyltransferase" evidence="1">
    <location>
        <begin position="27"/>
        <end position="180"/>
    </location>
</feature>
<dbReference type="InterPro" id="IPR016181">
    <property type="entry name" value="Acyl_CoA_acyltransferase"/>
</dbReference>
<dbReference type="Proteomes" id="UP001176478">
    <property type="component" value="Unassembled WGS sequence"/>
</dbReference>
<sequence>MKIIELETPRLLLRMWQEKDKLPFTLMNSHPEVMRYFPSVLSEQQSTEMLATIIDKFSQQGGWGLWAVELKSTNEFIGFIGLNTPAKTLPFSPCIEIGWRLLPEFWHQGLATEGAKAVIQLAFEQLQIAELVAFTAVPNTPSELVMKRLGMIKQPNNFYHPALPDGHWLQEHVLYRITAHDWLLANINPWCFDKF</sequence>
<dbReference type="SUPFAM" id="SSF55729">
    <property type="entry name" value="Acyl-CoA N-acyltransferases (Nat)"/>
    <property type="match status" value="1"/>
</dbReference>
<reference evidence="2" key="1">
    <citation type="submission" date="2023-07" db="EMBL/GenBank/DDBJ databases">
        <authorList>
            <person name="Yang W."/>
            <person name="Chen J."/>
            <person name="Ji P."/>
            <person name="Hu F."/>
        </authorList>
    </citation>
    <scope>NUCLEOTIDE SEQUENCE</scope>
    <source>
        <strain evidence="2">CRE-138-0111</strain>
    </source>
</reference>
<dbReference type="Pfam" id="PF13302">
    <property type="entry name" value="Acetyltransf_3"/>
    <property type="match status" value="1"/>
</dbReference>
<proteinExistence type="predicted"/>
<evidence type="ECO:0000259" key="1">
    <source>
        <dbReference type="PROSITE" id="PS51186"/>
    </source>
</evidence>
<dbReference type="PROSITE" id="PS51186">
    <property type="entry name" value="GNAT"/>
    <property type="match status" value="1"/>
</dbReference>
<evidence type="ECO:0000313" key="3">
    <source>
        <dbReference type="Proteomes" id="UP001176478"/>
    </source>
</evidence>
<protein>
    <submittedName>
        <fullName evidence="2">GNAT family N-acetyltransferase</fullName>
    </submittedName>
</protein>
<dbReference type="Gene3D" id="3.40.630.30">
    <property type="match status" value="1"/>
</dbReference>
<name>A0ABT9ANB2_9GAMM</name>
<evidence type="ECO:0000313" key="2">
    <source>
        <dbReference type="EMBL" id="MDO7855650.1"/>
    </source>
</evidence>